<keyword evidence="1" id="KW-0472">Membrane</keyword>
<name>A0AAV8W2C2_9CUCU</name>
<evidence type="ECO:0000256" key="1">
    <source>
        <dbReference type="SAM" id="Phobius"/>
    </source>
</evidence>
<dbReference type="Proteomes" id="UP001159042">
    <property type="component" value="Unassembled WGS sequence"/>
</dbReference>
<organism evidence="2 3">
    <name type="scientific">Exocentrus adspersus</name>
    <dbReference type="NCBI Taxonomy" id="1586481"/>
    <lineage>
        <taxon>Eukaryota</taxon>
        <taxon>Metazoa</taxon>
        <taxon>Ecdysozoa</taxon>
        <taxon>Arthropoda</taxon>
        <taxon>Hexapoda</taxon>
        <taxon>Insecta</taxon>
        <taxon>Pterygota</taxon>
        <taxon>Neoptera</taxon>
        <taxon>Endopterygota</taxon>
        <taxon>Coleoptera</taxon>
        <taxon>Polyphaga</taxon>
        <taxon>Cucujiformia</taxon>
        <taxon>Chrysomeloidea</taxon>
        <taxon>Cerambycidae</taxon>
        <taxon>Lamiinae</taxon>
        <taxon>Acanthocinini</taxon>
        <taxon>Exocentrus</taxon>
    </lineage>
</organism>
<dbReference type="EMBL" id="JANEYG010000013">
    <property type="protein sequence ID" value="KAJ8920776.1"/>
    <property type="molecule type" value="Genomic_DNA"/>
</dbReference>
<proteinExistence type="predicted"/>
<evidence type="ECO:0000313" key="2">
    <source>
        <dbReference type="EMBL" id="KAJ8920776.1"/>
    </source>
</evidence>
<gene>
    <name evidence="2" type="ORF">NQ315_004917</name>
</gene>
<keyword evidence="1" id="KW-0812">Transmembrane</keyword>
<evidence type="ECO:0000313" key="3">
    <source>
        <dbReference type="Proteomes" id="UP001159042"/>
    </source>
</evidence>
<dbReference type="AlphaFoldDB" id="A0AAV8W2C2"/>
<accession>A0AAV8W2C2</accession>
<feature type="transmembrane region" description="Helical" evidence="1">
    <location>
        <begin position="29"/>
        <end position="49"/>
    </location>
</feature>
<keyword evidence="1" id="KW-1133">Transmembrane helix</keyword>
<reference evidence="2 3" key="1">
    <citation type="journal article" date="2023" name="Insect Mol. Biol.">
        <title>Genome sequencing provides insights into the evolution of gene families encoding plant cell wall-degrading enzymes in longhorned beetles.</title>
        <authorList>
            <person name="Shin N.R."/>
            <person name="Okamura Y."/>
            <person name="Kirsch R."/>
            <person name="Pauchet Y."/>
        </authorList>
    </citation>
    <scope>NUCLEOTIDE SEQUENCE [LARGE SCALE GENOMIC DNA]</scope>
    <source>
        <strain evidence="2">EAD_L_NR</strain>
    </source>
</reference>
<sequence>MKLSPARYLALRLTVAQNVQVGSRSNDRLVFPTAVLLAGLGVGVSSFSLKQLLSTKRMK</sequence>
<protein>
    <submittedName>
        <fullName evidence="2">Uncharacterized protein</fullName>
    </submittedName>
</protein>
<keyword evidence="3" id="KW-1185">Reference proteome</keyword>
<comment type="caution">
    <text evidence="2">The sequence shown here is derived from an EMBL/GenBank/DDBJ whole genome shotgun (WGS) entry which is preliminary data.</text>
</comment>